<evidence type="ECO:0000313" key="2">
    <source>
        <dbReference type="EMBL" id="KAF7489560.1"/>
    </source>
</evidence>
<evidence type="ECO:0000256" key="1">
    <source>
        <dbReference type="SAM" id="MobiDB-lite"/>
    </source>
</evidence>
<dbReference type="EnsemblMetazoa" id="SSS_4610s_mrna">
    <property type="protein sequence ID" value="KAF7489560.1"/>
    <property type="gene ID" value="SSS_4610"/>
</dbReference>
<evidence type="ECO:0000313" key="3">
    <source>
        <dbReference type="EnsemblMetazoa" id="KAF7489560.1"/>
    </source>
</evidence>
<name>A0A834R4I0_SARSC</name>
<dbReference type="Proteomes" id="UP000070412">
    <property type="component" value="Unassembled WGS sequence"/>
</dbReference>
<dbReference type="OrthoDB" id="6494972at2759"/>
<keyword evidence="4" id="KW-1185">Reference proteome</keyword>
<feature type="region of interest" description="Disordered" evidence="1">
    <location>
        <begin position="237"/>
        <end position="257"/>
    </location>
</feature>
<dbReference type="AlphaFoldDB" id="A0A834R4I0"/>
<organism evidence="2">
    <name type="scientific">Sarcoptes scabiei</name>
    <name type="common">Itch mite</name>
    <name type="synonym">Acarus scabiei</name>
    <dbReference type="NCBI Taxonomy" id="52283"/>
    <lineage>
        <taxon>Eukaryota</taxon>
        <taxon>Metazoa</taxon>
        <taxon>Ecdysozoa</taxon>
        <taxon>Arthropoda</taxon>
        <taxon>Chelicerata</taxon>
        <taxon>Arachnida</taxon>
        <taxon>Acari</taxon>
        <taxon>Acariformes</taxon>
        <taxon>Sarcoptiformes</taxon>
        <taxon>Astigmata</taxon>
        <taxon>Psoroptidia</taxon>
        <taxon>Sarcoptoidea</taxon>
        <taxon>Sarcoptidae</taxon>
        <taxon>Sarcoptinae</taxon>
        <taxon>Sarcoptes</taxon>
    </lineage>
</organism>
<reference evidence="3" key="3">
    <citation type="submission" date="2022-06" db="UniProtKB">
        <authorList>
            <consortium name="EnsemblMetazoa"/>
        </authorList>
    </citation>
    <scope>IDENTIFICATION</scope>
</reference>
<reference evidence="4" key="1">
    <citation type="journal article" date="2020" name="PLoS Negl. Trop. Dis.">
        <title>High-quality nuclear genome for Sarcoptes scabiei-A critical resource for a neglected parasite.</title>
        <authorList>
            <person name="Korhonen P.K."/>
            <person name="Gasser R.B."/>
            <person name="Ma G."/>
            <person name="Wang T."/>
            <person name="Stroehlein A.J."/>
            <person name="Young N.D."/>
            <person name="Ang C.S."/>
            <person name="Fernando D.D."/>
            <person name="Lu H.C."/>
            <person name="Taylor S."/>
            <person name="Reynolds S.L."/>
            <person name="Mofiz E."/>
            <person name="Najaraj S.H."/>
            <person name="Gowda H."/>
            <person name="Madugundu A."/>
            <person name="Renuse S."/>
            <person name="Holt D."/>
            <person name="Pandey A."/>
            <person name="Papenfuss A.T."/>
            <person name="Fischer K."/>
        </authorList>
    </citation>
    <scope>NUCLEOTIDE SEQUENCE [LARGE SCALE GENOMIC DNA]</scope>
</reference>
<gene>
    <name evidence="2" type="ORF">SSS_4610</name>
</gene>
<feature type="compositionally biased region" description="Basic and acidic residues" evidence="1">
    <location>
        <begin position="16"/>
        <end position="29"/>
    </location>
</feature>
<protein>
    <submittedName>
        <fullName evidence="2 3">Uncharacterized protein</fullName>
    </submittedName>
</protein>
<feature type="compositionally biased region" description="Basic residues" evidence="1">
    <location>
        <begin position="246"/>
        <end position="257"/>
    </location>
</feature>
<evidence type="ECO:0000313" key="4">
    <source>
        <dbReference type="Proteomes" id="UP000070412"/>
    </source>
</evidence>
<feature type="region of interest" description="Disordered" evidence="1">
    <location>
        <begin position="201"/>
        <end position="221"/>
    </location>
</feature>
<sequence length="257" mass="29629">MDELVDELSGTTIDEEPTKKRTDSMKNFDDLDDDDLLSRKSSVKNKSKVIPNHVERCASIINRSKLLILSDSESNEEDCEERQNPSKHIRLFRSKYGFNHPINRSQREQQFKILSKQKRKNGCGFGIESNALSCSSSSKPHSIKIEANLIKNLKTKNDLTMEIDHLSSSDLSSDDGLTSECNFDGDDEQSDFYDSSLIDDRSSRHRSHNHHHQAYRAHQTKSKLEFKIPRPLNPFSVDHFETHSPGNHHWKRRKGMH</sequence>
<feature type="compositionally biased region" description="Basic residues" evidence="1">
    <location>
        <begin position="203"/>
        <end position="221"/>
    </location>
</feature>
<dbReference type="EMBL" id="WVUK01000064">
    <property type="protein sequence ID" value="KAF7489560.1"/>
    <property type="molecule type" value="Genomic_DNA"/>
</dbReference>
<accession>A0A834R4I0</accession>
<proteinExistence type="predicted"/>
<feature type="region of interest" description="Disordered" evidence="1">
    <location>
        <begin position="1"/>
        <end position="33"/>
    </location>
</feature>
<reference evidence="2" key="2">
    <citation type="submission" date="2020-01" db="EMBL/GenBank/DDBJ databases">
        <authorList>
            <person name="Korhonen P.K.K."/>
            <person name="Guangxu M.G."/>
            <person name="Wang T.W."/>
            <person name="Stroehlein A.J.S."/>
            <person name="Young N.D."/>
            <person name="Ang C.-S.A."/>
            <person name="Fernando D.W.F."/>
            <person name="Lu H.L."/>
            <person name="Taylor S.T."/>
            <person name="Ehtesham M.E.M."/>
            <person name="Najaraj S.H.N."/>
            <person name="Harsha G.H.G."/>
            <person name="Madugundu A.M."/>
            <person name="Renuse S.R."/>
            <person name="Holt D.H."/>
            <person name="Pandey A.P."/>
            <person name="Papenfuss A.P."/>
            <person name="Gasser R.B.G."/>
            <person name="Fischer K.F."/>
        </authorList>
    </citation>
    <scope>NUCLEOTIDE SEQUENCE</scope>
    <source>
        <strain evidence="2">SSS_KF_BRIS2020</strain>
    </source>
</reference>